<dbReference type="GO" id="GO:0030976">
    <property type="term" value="F:thiamine pyrophosphate binding"/>
    <property type="evidence" value="ECO:0007669"/>
    <property type="project" value="InterPro"/>
</dbReference>
<dbReference type="GO" id="GO:0000287">
    <property type="term" value="F:magnesium ion binding"/>
    <property type="evidence" value="ECO:0007669"/>
    <property type="project" value="InterPro"/>
</dbReference>
<dbReference type="PANTHER" id="PTHR43452">
    <property type="entry name" value="PYRUVATE DECARBOXYLASE"/>
    <property type="match status" value="1"/>
</dbReference>
<dbReference type="InterPro" id="IPR012000">
    <property type="entry name" value="Thiamin_PyroP_enz_cen_dom"/>
</dbReference>
<dbReference type="HOGENOM" id="CLU_013748_0_1_1"/>
<keyword evidence="6" id="KW-0460">Magnesium</keyword>
<dbReference type="InterPro" id="IPR029035">
    <property type="entry name" value="DHS-like_NAD/FAD-binding_dom"/>
</dbReference>
<dbReference type="SUPFAM" id="SSF52518">
    <property type="entry name" value="Thiamin diphosphate-binding fold (THDP-binding)"/>
    <property type="match status" value="2"/>
</dbReference>
<dbReference type="GO" id="GO:0005634">
    <property type="term" value="C:nucleus"/>
    <property type="evidence" value="ECO:0007669"/>
    <property type="project" value="TreeGrafter"/>
</dbReference>
<evidence type="ECO:0000256" key="1">
    <source>
        <dbReference type="ARBA" id="ARBA00001964"/>
    </source>
</evidence>
<reference evidence="11 12" key="1">
    <citation type="submission" date="2015-01" db="EMBL/GenBank/DDBJ databases">
        <title>The Genome Sequence of Exophiala xenobiotica CBS118157.</title>
        <authorList>
            <consortium name="The Broad Institute Genomics Platform"/>
            <person name="Cuomo C."/>
            <person name="de Hoog S."/>
            <person name="Gorbushina A."/>
            <person name="Stielow B."/>
            <person name="Teixiera M."/>
            <person name="Abouelleil A."/>
            <person name="Chapman S.B."/>
            <person name="Priest M."/>
            <person name="Young S.K."/>
            <person name="Wortman J."/>
            <person name="Nusbaum C."/>
            <person name="Birren B."/>
        </authorList>
    </citation>
    <scope>NUCLEOTIDE SEQUENCE [LARGE SCALE GENOMIC DNA]</scope>
    <source>
        <strain evidence="11 12">CBS 118157</strain>
    </source>
</reference>
<dbReference type="Gene3D" id="3.40.50.1220">
    <property type="entry name" value="TPP-binding domain"/>
    <property type="match status" value="1"/>
</dbReference>
<dbReference type="Proteomes" id="UP000054342">
    <property type="component" value="Unassembled WGS sequence"/>
</dbReference>
<dbReference type="InterPro" id="IPR011766">
    <property type="entry name" value="TPP_enzyme_TPP-bd"/>
</dbReference>
<evidence type="ECO:0000256" key="4">
    <source>
        <dbReference type="ARBA" id="ARBA00022723"/>
    </source>
</evidence>
<dbReference type="EMBL" id="KN847319">
    <property type="protein sequence ID" value="KIW55434.1"/>
    <property type="molecule type" value="Genomic_DNA"/>
</dbReference>
<evidence type="ECO:0000256" key="5">
    <source>
        <dbReference type="ARBA" id="ARBA00022793"/>
    </source>
</evidence>
<dbReference type="SUPFAM" id="SSF52467">
    <property type="entry name" value="DHS-like NAD/FAD-binding domain"/>
    <property type="match status" value="1"/>
</dbReference>
<keyword evidence="5" id="KW-0210">Decarboxylase</keyword>
<dbReference type="Pfam" id="PF02775">
    <property type="entry name" value="TPP_enzyme_C"/>
    <property type="match status" value="1"/>
</dbReference>
<evidence type="ECO:0000256" key="3">
    <source>
        <dbReference type="ARBA" id="ARBA00014422"/>
    </source>
</evidence>
<evidence type="ECO:0000256" key="8">
    <source>
        <dbReference type="ARBA" id="ARBA00023239"/>
    </source>
</evidence>
<accession>A0A0D2F6A3</accession>
<dbReference type="STRING" id="348802.A0A0D2F6A3"/>
<evidence type="ECO:0000259" key="10">
    <source>
        <dbReference type="Pfam" id="PF02775"/>
    </source>
</evidence>
<protein>
    <recommendedName>
        <fullName evidence="3">Pyruvate decarboxylase</fullName>
    </recommendedName>
</protein>
<evidence type="ECO:0000256" key="2">
    <source>
        <dbReference type="ARBA" id="ARBA00007812"/>
    </source>
</evidence>
<keyword evidence="4" id="KW-0479">Metal-binding</keyword>
<evidence type="ECO:0000313" key="12">
    <source>
        <dbReference type="Proteomes" id="UP000054342"/>
    </source>
</evidence>
<evidence type="ECO:0000256" key="7">
    <source>
        <dbReference type="ARBA" id="ARBA00023052"/>
    </source>
</evidence>
<gene>
    <name evidence="11" type="ORF">PV05_04178</name>
</gene>
<dbReference type="OrthoDB" id="308383at2759"/>
<dbReference type="GeneID" id="25326086"/>
<evidence type="ECO:0000313" key="11">
    <source>
        <dbReference type="EMBL" id="KIW55434.1"/>
    </source>
</evidence>
<feature type="domain" description="Thiamine pyrophosphate enzyme TPP-binding" evidence="10">
    <location>
        <begin position="323"/>
        <end position="421"/>
    </location>
</feature>
<organism evidence="11 12">
    <name type="scientific">Exophiala xenobiotica</name>
    <dbReference type="NCBI Taxonomy" id="348802"/>
    <lineage>
        <taxon>Eukaryota</taxon>
        <taxon>Fungi</taxon>
        <taxon>Dikarya</taxon>
        <taxon>Ascomycota</taxon>
        <taxon>Pezizomycotina</taxon>
        <taxon>Eurotiomycetes</taxon>
        <taxon>Chaetothyriomycetidae</taxon>
        <taxon>Chaetothyriales</taxon>
        <taxon>Herpotrichiellaceae</taxon>
        <taxon>Exophiala</taxon>
    </lineage>
</organism>
<dbReference type="InterPro" id="IPR029061">
    <property type="entry name" value="THDP-binding"/>
</dbReference>
<dbReference type="GO" id="GO:0005829">
    <property type="term" value="C:cytosol"/>
    <property type="evidence" value="ECO:0007669"/>
    <property type="project" value="TreeGrafter"/>
</dbReference>
<dbReference type="Gene3D" id="3.40.50.970">
    <property type="match status" value="2"/>
</dbReference>
<evidence type="ECO:0000256" key="6">
    <source>
        <dbReference type="ARBA" id="ARBA00022842"/>
    </source>
</evidence>
<dbReference type="Pfam" id="PF00205">
    <property type="entry name" value="TPP_enzyme_M"/>
    <property type="match status" value="1"/>
</dbReference>
<dbReference type="PANTHER" id="PTHR43452:SF30">
    <property type="entry name" value="PYRUVATE DECARBOXYLASE ISOZYME 1-RELATED"/>
    <property type="match status" value="1"/>
</dbReference>
<dbReference type="InterPro" id="IPR012110">
    <property type="entry name" value="PDC/IPDC-like"/>
</dbReference>
<dbReference type="GO" id="GO:0000949">
    <property type="term" value="P:aromatic amino acid family catabolic process to alcohol via Ehrlich pathway"/>
    <property type="evidence" value="ECO:0007669"/>
    <property type="project" value="TreeGrafter"/>
</dbReference>
<comment type="similarity">
    <text evidence="2">Belongs to the TPP enzyme family.</text>
</comment>
<feature type="domain" description="Thiamine pyrophosphate enzyme central" evidence="9">
    <location>
        <begin position="141"/>
        <end position="252"/>
    </location>
</feature>
<keyword evidence="7" id="KW-0786">Thiamine pyrophosphate</keyword>
<keyword evidence="12" id="KW-1185">Reference proteome</keyword>
<evidence type="ECO:0000259" key="9">
    <source>
        <dbReference type="Pfam" id="PF00205"/>
    </source>
</evidence>
<keyword evidence="8" id="KW-0456">Lyase</keyword>
<dbReference type="AlphaFoldDB" id="A0A0D2F6A3"/>
<dbReference type="GO" id="GO:0004737">
    <property type="term" value="F:pyruvate decarboxylase activity"/>
    <property type="evidence" value="ECO:0007669"/>
    <property type="project" value="TreeGrafter"/>
</dbReference>
<comment type="cofactor">
    <cofactor evidence="1">
        <name>thiamine diphosphate</name>
        <dbReference type="ChEBI" id="CHEBI:58937"/>
    </cofactor>
</comment>
<dbReference type="RefSeq" id="XP_013316018.1">
    <property type="nucleotide sequence ID" value="XM_013460564.1"/>
</dbReference>
<sequence>MQERFLESKSDLFFAGELSALSAISGSFAEQVKVIHIVGQTARQQQEKRLVIHHCNDINPDHKVYERMSEPVRVAAAELWHSGNAPAEIDRVIRECFVRSRPVYIFFPSDVVDLQVPSSLLQKKIDLSLPIYSAAQDNAVSAIVKRFSEAQNPSIFVDALVLRHGVVEEVRELVDALKIPVYYAMMGKHIVEDAHKCMVGLYNVVISSPGVAEAFQTSDLVLVLGNVPSDTNTGGFTRRISQAQIDVRPFEVMVDGKLHQGTYMKPLLAELVRTLPKVRKPSVIPKLSAASETKSSRQDIITQDWVWGRLAQFFEPGDVVFGDTGTCTFGLHGESFTPGSHFVTQTFYGSIGWATPAALGSELAIVDGAKLGQIDHKRTILITGDGSFASTMQEVGTMVKNNLAPIIFIINNDGYTVERVIHGGTPTIQRYQQTRFRSNPSRFLAPGSPCQLSQMHHSD</sequence>
<name>A0A0D2F6A3_9EURO</name>
<proteinExistence type="inferred from homology"/>